<dbReference type="Proteomes" id="UP000223891">
    <property type="component" value="Segment"/>
</dbReference>
<protein>
    <recommendedName>
        <fullName evidence="5">Scaffolding protein</fullName>
    </recommendedName>
</protein>
<proteinExistence type="predicted"/>
<keyword evidence="4" id="KW-1185">Reference proteome</keyword>
<name>A0A1L2CUV8_9CAUD</name>
<feature type="coiled-coil region" evidence="1">
    <location>
        <begin position="222"/>
        <end position="263"/>
    </location>
</feature>
<reference evidence="4" key="1">
    <citation type="submission" date="2016-01" db="EMBL/GenBank/DDBJ databases">
        <title>Isolation and Characterization of Enterobacteria phage CBB.</title>
        <authorList>
            <person name="Buttimer C.T.H."/>
            <person name="Hendrix H."/>
            <person name="Alexandre H."/>
            <person name="O'Mahony J."/>
            <person name="Lavigne R."/>
            <person name="Coffey A."/>
        </authorList>
    </citation>
    <scope>NUCLEOTIDE SEQUENCE [LARGE SCALE GENOMIC DNA]</scope>
</reference>
<accession>A0A1L2CUV8</accession>
<feature type="coiled-coil region" evidence="1">
    <location>
        <begin position="22"/>
        <end position="61"/>
    </location>
</feature>
<evidence type="ECO:0000313" key="4">
    <source>
        <dbReference type="Proteomes" id="UP000223891"/>
    </source>
</evidence>
<keyword evidence="1" id="KW-0175">Coiled coil</keyword>
<gene>
    <name evidence="3" type="ORF">CBB_256</name>
</gene>
<dbReference type="EMBL" id="KU574722">
    <property type="protein sequence ID" value="AMM43820.1"/>
    <property type="molecule type" value="Genomic_DNA"/>
</dbReference>
<evidence type="ECO:0008006" key="5">
    <source>
        <dbReference type="Google" id="ProtNLM"/>
    </source>
</evidence>
<feature type="region of interest" description="Disordered" evidence="2">
    <location>
        <begin position="313"/>
        <end position="345"/>
    </location>
</feature>
<organism evidence="3 4">
    <name type="scientific">Pectobacterium phage vB_PcaM_CBB</name>
    <dbReference type="NCBI Taxonomy" id="2772511"/>
    <lineage>
        <taxon>Viruses</taxon>
        <taxon>Duplodnaviria</taxon>
        <taxon>Heunggongvirae</taxon>
        <taxon>Uroviricota</taxon>
        <taxon>Caudoviricetes</taxon>
        <taxon>Mimasvirus</taxon>
        <taxon>Mimasvirus CBB</taxon>
    </lineage>
</organism>
<evidence type="ECO:0000256" key="1">
    <source>
        <dbReference type="SAM" id="Coils"/>
    </source>
</evidence>
<evidence type="ECO:0000313" key="3">
    <source>
        <dbReference type="EMBL" id="AMM43820.1"/>
    </source>
</evidence>
<evidence type="ECO:0000256" key="2">
    <source>
        <dbReference type="SAM" id="MobiDB-lite"/>
    </source>
</evidence>
<sequence length="374" mass="42540">MSKLDKFLNESSLSDEAKKLIQEAWNEEKANVAAEMREEMKERYQEDLAKLTEGLDKMMADVISEQMSEVYAEKRKLVEDRVKLRKTLGNFSDFANTVLAEEVKQMREERKHINESLEKFMGFSNRVLAEELKDFHAEKRQLVETRVKLIAEGSKQIAEARANFIKRTAESAATYIAETTEKNLSALKSELVEAKQNMFGRKIFEAFANEFYSKQYNESSILRELNESVKEAEDEAMAAKVALQEAKQEAEAAKRKVRIMEDKAARSAIISELTKPLTSQQKQIMESLLSATPTEKLKDDFTKYHKSVLKGTVNESAANPSRPAVNNKAKNTLTEGKVVTGNRQSDFIKNEELDADDLDFLNEISRNAGISKNR</sequence>